<dbReference type="Pfam" id="PF00400">
    <property type="entry name" value="WD40"/>
    <property type="match status" value="2"/>
</dbReference>
<gene>
    <name evidence="2" type="primary">LOC112281313</name>
</gene>
<protein>
    <submittedName>
        <fullName evidence="2">Uncharacterized protein</fullName>
    </submittedName>
</protein>
<reference evidence="2 3" key="2">
    <citation type="journal article" date="2018" name="Plant J.">
        <title>The Physcomitrella patens chromosome-scale assembly reveals moss genome structure and evolution.</title>
        <authorList>
            <person name="Lang D."/>
            <person name="Ullrich K.K."/>
            <person name="Murat F."/>
            <person name="Fuchs J."/>
            <person name="Jenkins J."/>
            <person name="Haas F.B."/>
            <person name="Piednoel M."/>
            <person name="Gundlach H."/>
            <person name="Van Bel M."/>
            <person name="Meyberg R."/>
            <person name="Vives C."/>
            <person name="Morata J."/>
            <person name="Symeonidi A."/>
            <person name="Hiss M."/>
            <person name="Muchero W."/>
            <person name="Kamisugi Y."/>
            <person name="Saleh O."/>
            <person name="Blanc G."/>
            <person name="Decker E.L."/>
            <person name="van Gessel N."/>
            <person name="Grimwood J."/>
            <person name="Hayes R.D."/>
            <person name="Graham S.W."/>
            <person name="Gunter L.E."/>
            <person name="McDaniel S.F."/>
            <person name="Hoernstein S.N.W."/>
            <person name="Larsson A."/>
            <person name="Li F.W."/>
            <person name="Perroud P.F."/>
            <person name="Phillips J."/>
            <person name="Ranjan P."/>
            <person name="Rokshar D.S."/>
            <person name="Rothfels C.J."/>
            <person name="Schneider L."/>
            <person name="Shu S."/>
            <person name="Stevenson D.W."/>
            <person name="Thummler F."/>
            <person name="Tillich M."/>
            <person name="Villarreal Aguilar J.C."/>
            <person name="Widiez T."/>
            <person name="Wong G.K."/>
            <person name="Wymore A."/>
            <person name="Zhang Y."/>
            <person name="Zimmer A.D."/>
            <person name="Quatrano R.S."/>
            <person name="Mayer K.F.X."/>
            <person name="Goodstein D."/>
            <person name="Casacuberta J.M."/>
            <person name="Vandepoele K."/>
            <person name="Reski R."/>
            <person name="Cuming A.C."/>
            <person name="Tuskan G.A."/>
            <person name="Maumus F."/>
            <person name="Salse J."/>
            <person name="Schmutz J."/>
            <person name="Rensing S.A."/>
        </authorList>
    </citation>
    <scope>NUCLEOTIDE SEQUENCE [LARGE SCALE GENOMIC DNA]</scope>
    <source>
        <strain evidence="2 3">cv. Gransden 2004</strain>
    </source>
</reference>
<dbReference type="AlphaFoldDB" id="A0A7I4DMT2"/>
<dbReference type="PROSITE" id="PS50082">
    <property type="entry name" value="WD_REPEATS_2"/>
    <property type="match status" value="2"/>
</dbReference>
<dbReference type="SMART" id="SM00320">
    <property type="entry name" value="WD40"/>
    <property type="match status" value="5"/>
</dbReference>
<dbReference type="InterPro" id="IPR045182">
    <property type="entry name" value="JINGUBANG-like"/>
</dbReference>
<sequence length="380" mass="40940">MGFTNVASICASAYPRIVREVQWRCCNASNINLSARVNHSLQRQWQGKLHNSTILSLILHHSKLNASRLALVSSSIDAQLLTTCFKVRTTTDASVGGGVEVVERCRLWGSEGSGPIFSLGVAPDLDLLITGHAERELMLWRLTDWTSIPGVPLGGHTGWVRTLAIGKKIIISAACNFIKVWELPDFSDATVTNTSSVEHLGDLQLFKGDVLAVAMDDDCIYAATVDGTLHMWIISSTVRKLTMRSINKGISVQAHEGRINSVLVHNGVVISAGHDGCIRVWCKLTLEMKAEVKAAHEGSLVHALTATSNFLFSGGADQLVRIWDPESLASIGEPARLHAAGVRSLSAATSSSMPSSTETMVNSTIWLVSGDAQATFQKTS</sequence>
<name>A0A7I4DMT2_PHYPA</name>
<dbReference type="Gramene" id="Pp3c4_5120V3.5">
    <property type="protein sequence ID" value="Pp3c4_5120V3.5"/>
    <property type="gene ID" value="Pp3c4_5120"/>
</dbReference>
<dbReference type="Gene3D" id="2.130.10.10">
    <property type="entry name" value="YVTN repeat-like/Quinoprotein amine dehydrogenase"/>
    <property type="match status" value="2"/>
</dbReference>
<reference evidence="2" key="3">
    <citation type="submission" date="2020-12" db="UniProtKB">
        <authorList>
            <consortium name="EnsemblPlants"/>
        </authorList>
    </citation>
    <scope>IDENTIFICATION</scope>
</reference>
<proteinExistence type="predicted"/>
<evidence type="ECO:0000313" key="3">
    <source>
        <dbReference type="Proteomes" id="UP000006727"/>
    </source>
</evidence>
<dbReference type="Proteomes" id="UP000006727">
    <property type="component" value="Chromosome 4"/>
</dbReference>
<keyword evidence="3" id="KW-1185">Reference proteome</keyword>
<dbReference type="PANTHER" id="PTHR22844:SF387">
    <property type="entry name" value="F3I6.5 PROTEIN"/>
    <property type="match status" value="1"/>
</dbReference>
<dbReference type="InterPro" id="IPR036322">
    <property type="entry name" value="WD40_repeat_dom_sf"/>
</dbReference>
<dbReference type="InterPro" id="IPR001680">
    <property type="entry name" value="WD40_rpt"/>
</dbReference>
<accession>A0A7I4DMT2</accession>
<dbReference type="SUPFAM" id="SSF50978">
    <property type="entry name" value="WD40 repeat-like"/>
    <property type="match status" value="1"/>
</dbReference>
<dbReference type="EMBL" id="ABEU02000004">
    <property type="status" value="NOT_ANNOTATED_CDS"/>
    <property type="molecule type" value="Genomic_DNA"/>
</dbReference>
<dbReference type="EnsemblPlants" id="Pp3c4_5120V3.5">
    <property type="protein sequence ID" value="Pp3c4_5120V3.5"/>
    <property type="gene ID" value="Pp3c4_5120"/>
</dbReference>
<evidence type="ECO:0000256" key="1">
    <source>
        <dbReference type="PROSITE-ProRule" id="PRU00221"/>
    </source>
</evidence>
<dbReference type="InterPro" id="IPR015943">
    <property type="entry name" value="WD40/YVTN_repeat-like_dom_sf"/>
</dbReference>
<organism evidence="2 3">
    <name type="scientific">Physcomitrium patens</name>
    <name type="common">Spreading-leaved earth moss</name>
    <name type="synonym">Physcomitrella patens</name>
    <dbReference type="NCBI Taxonomy" id="3218"/>
    <lineage>
        <taxon>Eukaryota</taxon>
        <taxon>Viridiplantae</taxon>
        <taxon>Streptophyta</taxon>
        <taxon>Embryophyta</taxon>
        <taxon>Bryophyta</taxon>
        <taxon>Bryophytina</taxon>
        <taxon>Bryopsida</taxon>
        <taxon>Funariidae</taxon>
        <taxon>Funariales</taxon>
        <taxon>Funariaceae</taxon>
        <taxon>Physcomitrium</taxon>
    </lineage>
</organism>
<reference evidence="2 3" key="1">
    <citation type="journal article" date="2008" name="Science">
        <title>The Physcomitrella genome reveals evolutionary insights into the conquest of land by plants.</title>
        <authorList>
            <person name="Rensing S."/>
            <person name="Lang D."/>
            <person name="Zimmer A."/>
            <person name="Terry A."/>
            <person name="Salamov A."/>
            <person name="Shapiro H."/>
            <person name="Nishiyama T."/>
            <person name="Perroud P.-F."/>
            <person name="Lindquist E."/>
            <person name="Kamisugi Y."/>
            <person name="Tanahashi T."/>
            <person name="Sakakibara K."/>
            <person name="Fujita T."/>
            <person name="Oishi K."/>
            <person name="Shin-I T."/>
            <person name="Kuroki Y."/>
            <person name="Toyoda A."/>
            <person name="Suzuki Y."/>
            <person name="Hashimoto A."/>
            <person name="Yamaguchi K."/>
            <person name="Sugano A."/>
            <person name="Kohara Y."/>
            <person name="Fujiyama A."/>
            <person name="Anterola A."/>
            <person name="Aoki S."/>
            <person name="Ashton N."/>
            <person name="Barbazuk W.B."/>
            <person name="Barker E."/>
            <person name="Bennetzen J."/>
            <person name="Bezanilla M."/>
            <person name="Blankenship R."/>
            <person name="Cho S.H."/>
            <person name="Dutcher S."/>
            <person name="Estelle M."/>
            <person name="Fawcett J.A."/>
            <person name="Gundlach H."/>
            <person name="Hanada K."/>
            <person name="Heyl A."/>
            <person name="Hicks K.A."/>
            <person name="Hugh J."/>
            <person name="Lohr M."/>
            <person name="Mayer K."/>
            <person name="Melkozernov A."/>
            <person name="Murata T."/>
            <person name="Nelson D."/>
            <person name="Pils B."/>
            <person name="Prigge M."/>
            <person name="Reiss B."/>
            <person name="Renner T."/>
            <person name="Rombauts S."/>
            <person name="Rushton P."/>
            <person name="Sanderfoot A."/>
            <person name="Schween G."/>
            <person name="Shiu S.-H."/>
            <person name="Stueber K."/>
            <person name="Theodoulou F.L."/>
            <person name="Tu H."/>
            <person name="Van de Peer Y."/>
            <person name="Verrier P.J."/>
            <person name="Waters E."/>
            <person name="Wood A."/>
            <person name="Yang L."/>
            <person name="Cove D."/>
            <person name="Cuming A."/>
            <person name="Hasebe M."/>
            <person name="Lucas S."/>
            <person name="Mishler D.B."/>
            <person name="Reski R."/>
            <person name="Grigoriev I."/>
            <person name="Quatrano R.S."/>
            <person name="Boore J.L."/>
        </authorList>
    </citation>
    <scope>NUCLEOTIDE SEQUENCE [LARGE SCALE GENOMIC DNA]</scope>
    <source>
        <strain evidence="2 3">cv. Gransden 2004</strain>
    </source>
</reference>
<dbReference type="GeneID" id="112281313"/>
<dbReference type="RefSeq" id="XP_024373458.1">
    <property type="nucleotide sequence ID" value="XM_024517690.2"/>
</dbReference>
<dbReference type="Gramene" id="Pp3c4_5120V3.3">
    <property type="protein sequence ID" value="Pp3c4_5120V3.3"/>
    <property type="gene ID" value="Pp3c4_5120"/>
</dbReference>
<evidence type="ECO:0000313" key="2">
    <source>
        <dbReference type="EnsemblPlants" id="Pp3c4_5120V3.5"/>
    </source>
</evidence>
<dbReference type="PANTHER" id="PTHR22844">
    <property type="entry name" value="F-BOX AND WD40 DOMAIN PROTEIN"/>
    <property type="match status" value="1"/>
</dbReference>
<dbReference type="KEGG" id="ppp:112281313"/>
<feature type="repeat" description="WD" evidence="1">
    <location>
        <begin position="252"/>
        <end position="281"/>
    </location>
</feature>
<dbReference type="EnsemblPlants" id="Pp3c4_5120V3.3">
    <property type="protein sequence ID" value="Pp3c4_5120V3.3"/>
    <property type="gene ID" value="Pp3c4_5120"/>
</dbReference>
<keyword evidence="1" id="KW-0853">WD repeat</keyword>
<feature type="repeat" description="WD" evidence="1">
    <location>
        <begin position="303"/>
        <end position="324"/>
    </location>
</feature>